<evidence type="ECO:0000313" key="3">
    <source>
        <dbReference type="Proteomes" id="UP000182235"/>
    </source>
</evidence>
<dbReference type="InterPro" id="IPR001810">
    <property type="entry name" value="F-box_dom"/>
</dbReference>
<dbReference type="PROSITE" id="PS50181">
    <property type="entry name" value="FBOX"/>
    <property type="match status" value="1"/>
</dbReference>
<proteinExistence type="predicted"/>
<accession>A0A1J9QIP4</accession>
<comment type="caution">
    <text evidence="2">The sequence shown here is derived from an EMBL/GenBank/DDBJ whole genome shotgun (WGS) entry which is preliminary data.</text>
</comment>
<dbReference type="Proteomes" id="UP000182235">
    <property type="component" value="Unassembled WGS sequence"/>
</dbReference>
<reference evidence="2 3" key="1">
    <citation type="submission" date="2015-07" db="EMBL/GenBank/DDBJ databases">
        <title>Emmonsia species relationships and genome sequence.</title>
        <authorList>
            <consortium name="The Broad Institute Genomics Platform"/>
            <person name="Cuomo C.A."/>
            <person name="Munoz J.F."/>
            <person name="Imamovic A."/>
            <person name="Priest M.E."/>
            <person name="Young S."/>
            <person name="Clay O.K."/>
            <person name="McEwen J.G."/>
        </authorList>
    </citation>
    <scope>NUCLEOTIDE SEQUENCE [LARGE SCALE GENOMIC DNA]</scope>
    <source>
        <strain evidence="2 3">UAMH 9510</strain>
    </source>
</reference>
<dbReference type="AlphaFoldDB" id="A0A1J9QIP4"/>
<name>A0A1J9QIP4_9EURO</name>
<evidence type="ECO:0000259" key="1">
    <source>
        <dbReference type="PROSITE" id="PS50181"/>
    </source>
</evidence>
<protein>
    <recommendedName>
        <fullName evidence="1">F-box domain-containing protein</fullName>
    </recommendedName>
</protein>
<gene>
    <name evidence="2" type="ORF">AJ78_04021</name>
</gene>
<dbReference type="VEuPathDB" id="FungiDB:AJ78_04021"/>
<feature type="domain" description="F-box" evidence="1">
    <location>
        <begin position="36"/>
        <end position="70"/>
    </location>
</feature>
<keyword evidence="3" id="KW-1185">Reference proteome</keyword>
<sequence>MGRNPFRKLIQLIRSDDSREKLLSRYAEVAARNTDHSHLYSLPSELLSTINDFLPLASGLALRLTCSKFY</sequence>
<organism evidence="2 3">
    <name type="scientific">Emergomyces pasteurianus Ep9510</name>
    <dbReference type="NCBI Taxonomy" id="1447872"/>
    <lineage>
        <taxon>Eukaryota</taxon>
        <taxon>Fungi</taxon>
        <taxon>Dikarya</taxon>
        <taxon>Ascomycota</taxon>
        <taxon>Pezizomycotina</taxon>
        <taxon>Eurotiomycetes</taxon>
        <taxon>Eurotiomycetidae</taxon>
        <taxon>Onygenales</taxon>
        <taxon>Ajellomycetaceae</taxon>
        <taxon>Emergomyces</taxon>
    </lineage>
</organism>
<dbReference type="SUPFAM" id="SSF81383">
    <property type="entry name" value="F-box domain"/>
    <property type="match status" value="1"/>
</dbReference>
<dbReference type="InterPro" id="IPR036047">
    <property type="entry name" value="F-box-like_dom_sf"/>
</dbReference>
<evidence type="ECO:0000313" key="2">
    <source>
        <dbReference type="EMBL" id="OJD15764.1"/>
    </source>
</evidence>
<dbReference type="EMBL" id="LGRN01000139">
    <property type="protein sequence ID" value="OJD15764.1"/>
    <property type="molecule type" value="Genomic_DNA"/>
</dbReference>